<dbReference type="GO" id="GO:0016301">
    <property type="term" value="F:kinase activity"/>
    <property type="evidence" value="ECO:0007669"/>
    <property type="project" value="UniProtKB-KW"/>
</dbReference>
<dbReference type="GO" id="GO:0005524">
    <property type="term" value="F:ATP binding"/>
    <property type="evidence" value="ECO:0007669"/>
    <property type="project" value="UniProtKB-KW"/>
</dbReference>
<sequence>MQIIVIADDLTGANATGVKLAKEGFETATIVRGVPLPEENYQAFSIDTDSRYVKIETAKKRVRKALEFVHEKGTPAVYSKRIDSTLRGNIGAEMDVMLDALGENSIAIVVASFPESGRITSGGFLLVDNIPLQETDVAKDPITPLTSSKVTEIIAKQSEKKIETVDLDQVLMGSDYLLTLFQKKMNLGTRVFVVDAVTEEQIETIAMVMTKINSPVLAVDPGPLTASYSRNTLHHQYHEKKVLAAIGSITSLTGQQINYLRSNCTVNTLFVQPEGIATFTDAWNKEVNRVIKEASDQIQTGKVILVTTYSSVQNRLDLKTIAKKENVTEEGLAKRITDGLAAISREIIRKNKDQFGGCFLSGGDVTSSLCAVSHAKGIKLEDEVLPLASYGKFIGGYLDGIPIITKGGLIGNKKAISDCIRFLQSKIASGS</sequence>
<evidence type="ECO:0000256" key="2">
    <source>
        <dbReference type="ARBA" id="ARBA00022679"/>
    </source>
</evidence>
<dbReference type="InterPro" id="IPR031475">
    <property type="entry name" value="NBD_C"/>
</dbReference>
<evidence type="ECO:0000259" key="8">
    <source>
        <dbReference type="Pfam" id="PF17042"/>
    </source>
</evidence>
<comment type="similarity">
    <text evidence="1">Belongs to the four-carbon acid sugar kinase family.</text>
</comment>
<evidence type="ECO:0000259" key="7">
    <source>
        <dbReference type="Pfam" id="PF07005"/>
    </source>
</evidence>
<keyword evidence="10" id="KW-1185">Reference proteome</keyword>
<proteinExistence type="inferred from homology"/>
<evidence type="ECO:0000256" key="5">
    <source>
        <dbReference type="ARBA" id="ARBA00022840"/>
    </source>
</evidence>
<dbReference type="InterPro" id="IPR042213">
    <property type="entry name" value="NBD_C_sf"/>
</dbReference>
<accession>A0A9X3WQP3</accession>
<evidence type="ECO:0000313" key="9">
    <source>
        <dbReference type="EMBL" id="MDC3423103.1"/>
    </source>
</evidence>
<dbReference type="RefSeq" id="WP_272434751.1">
    <property type="nucleotide sequence ID" value="NZ_JAMQKB010000001.1"/>
</dbReference>
<dbReference type="EMBL" id="JAMQKB010000001">
    <property type="protein sequence ID" value="MDC3423103.1"/>
    <property type="molecule type" value="Genomic_DNA"/>
</dbReference>
<dbReference type="AlphaFoldDB" id="A0A9X3WQP3"/>
<dbReference type="Gene3D" id="3.40.50.10840">
    <property type="entry name" value="Putative sugar-binding, N-terminal domain"/>
    <property type="match status" value="1"/>
</dbReference>
<evidence type="ECO:0000256" key="6">
    <source>
        <dbReference type="ARBA" id="ARBA00023277"/>
    </source>
</evidence>
<dbReference type="Pfam" id="PF17042">
    <property type="entry name" value="NBD_C"/>
    <property type="match status" value="1"/>
</dbReference>
<dbReference type="InterPro" id="IPR037051">
    <property type="entry name" value="4-carb_acid_sugar_kinase_N_sf"/>
</dbReference>
<evidence type="ECO:0000256" key="4">
    <source>
        <dbReference type="ARBA" id="ARBA00022777"/>
    </source>
</evidence>
<keyword evidence="4 9" id="KW-0418">Kinase</keyword>
<organism evidence="9 10">
    <name type="scientific">Terrihalobacillus insolitus</name>
    <dbReference type="NCBI Taxonomy" id="2950438"/>
    <lineage>
        <taxon>Bacteria</taxon>
        <taxon>Bacillati</taxon>
        <taxon>Bacillota</taxon>
        <taxon>Bacilli</taxon>
        <taxon>Bacillales</taxon>
        <taxon>Bacillaceae</taxon>
        <taxon>Terrihalobacillus</taxon>
    </lineage>
</organism>
<keyword evidence="3" id="KW-0547">Nucleotide-binding</keyword>
<dbReference type="Gene3D" id="3.40.980.20">
    <property type="entry name" value="Four-carbon acid sugar kinase, nucleotide binding domain"/>
    <property type="match status" value="1"/>
</dbReference>
<protein>
    <submittedName>
        <fullName evidence="9">Four-carbon acid sugar kinase family protein</fullName>
    </submittedName>
</protein>
<evidence type="ECO:0000313" key="10">
    <source>
        <dbReference type="Proteomes" id="UP001145050"/>
    </source>
</evidence>
<keyword evidence="6" id="KW-0119">Carbohydrate metabolism</keyword>
<reference evidence="9" key="1">
    <citation type="submission" date="2022-06" db="EMBL/GenBank/DDBJ databases">
        <title>Aquibacillus sp. a new bacterium isolated from soil saline samples.</title>
        <authorList>
            <person name="Galisteo C."/>
            <person name="De La Haba R."/>
            <person name="Sanchez-Porro C."/>
            <person name="Ventosa A."/>
        </authorList>
    </citation>
    <scope>NUCLEOTIDE SEQUENCE</scope>
    <source>
        <strain evidence="9">3ASR75-11</strain>
    </source>
</reference>
<comment type="caution">
    <text evidence="9">The sequence shown here is derived from an EMBL/GenBank/DDBJ whole genome shotgun (WGS) entry which is preliminary data.</text>
</comment>
<evidence type="ECO:0000256" key="3">
    <source>
        <dbReference type="ARBA" id="ARBA00022741"/>
    </source>
</evidence>
<keyword evidence="5" id="KW-0067">ATP-binding</keyword>
<dbReference type="Pfam" id="PF07005">
    <property type="entry name" value="SBD_N"/>
    <property type="match status" value="1"/>
</dbReference>
<dbReference type="Proteomes" id="UP001145050">
    <property type="component" value="Unassembled WGS sequence"/>
</dbReference>
<gene>
    <name evidence="9" type="ORF">NC797_01100</name>
</gene>
<dbReference type="InterPro" id="IPR010737">
    <property type="entry name" value="4-carb_acid_sugar_kinase_N"/>
</dbReference>
<evidence type="ECO:0000256" key="1">
    <source>
        <dbReference type="ARBA" id="ARBA00005715"/>
    </source>
</evidence>
<name>A0A9X3WQP3_9BACI</name>
<dbReference type="SUPFAM" id="SSF142764">
    <property type="entry name" value="YgbK-like"/>
    <property type="match status" value="1"/>
</dbReference>
<feature type="domain" description="Four-carbon acid sugar kinase N-terminal" evidence="7">
    <location>
        <begin position="3"/>
        <end position="227"/>
    </location>
</feature>
<keyword evidence="2" id="KW-0808">Transferase</keyword>
<feature type="domain" description="Four-carbon acid sugar kinase nucleotide binding" evidence="8">
    <location>
        <begin position="244"/>
        <end position="415"/>
    </location>
</feature>